<organism evidence="5 6">
    <name type="scientific">Hylemonella gracilis</name>
    <dbReference type="NCBI Taxonomy" id="80880"/>
    <lineage>
        <taxon>Bacteria</taxon>
        <taxon>Pseudomonadati</taxon>
        <taxon>Pseudomonadota</taxon>
        <taxon>Betaproteobacteria</taxon>
        <taxon>Burkholderiales</taxon>
        <taxon>Comamonadaceae</taxon>
        <taxon>Hylemonella</taxon>
    </lineage>
</organism>
<gene>
    <name evidence="5" type="ORF">DW355_06120</name>
</gene>
<dbReference type="AlphaFoldDB" id="A0A4P6UH94"/>
<dbReference type="Gene3D" id="3.40.50.150">
    <property type="entry name" value="Vaccinia Virus protein VP39"/>
    <property type="match status" value="1"/>
</dbReference>
<keyword evidence="1 5" id="KW-0489">Methyltransferase</keyword>
<reference evidence="5 6" key="1">
    <citation type="submission" date="2018-07" db="EMBL/GenBank/DDBJ databases">
        <title>Exploring interactions and the metabolic potential of the ultra-small soil bacteria Hylemonella gracilis.</title>
        <authorList>
            <person name="Tyc O."/>
            <person name="Kulkarni P."/>
            <person name="Gawehns F."/>
            <person name="Hundscheid M."/>
            <person name="Zweers H."/>
            <person name="Garbeva P."/>
        </authorList>
    </citation>
    <scope>NUCLEOTIDE SEQUENCE [LARGE SCALE GENOMIC DNA]</scope>
    <source>
        <strain evidence="5 6">NS1</strain>
    </source>
</reference>
<dbReference type="Proteomes" id="UP000292939">
    <property type="component" value="Chromosome"/>
</dbReference>
<dbReference type="Pfam" id="PF08241">
    <property type="entry name" value="Methyltransf_11"/>
    <property type="match status" value="1"/>
</dbReference>
<feature type="domain" description="Methyltransferase type 11" evidence="4">
    <location>
        <begin position="104"/>
        <end position="191"/>
    </location>
</feature>
<dbReference type="SUPFAM" id="SSF53335">
    <property type="entry name" value="S-adenosyl-L-methionine-dependent methyltransferases"/>
    <property type="match status" value="1"/>
</dbReference>
<evidence type="ECO:0000256" key="3">
    <source>
        <dbReference type="ARBA" id="ARBA00022691"/>
    </source>
</evidence>
<dbReference type="InterPro" id="IPR013216">
    <property type="entry name" value="Methyltransf_11"/>
</dbReference>
<dbReference type="PANTHER" id="PTHR43464:SF19">
    <property type="entry name" value="UBIQUINONE BIOSYNTHESIS O-METHYLTRANSFERASE, MITOCHONDRIAL"/>
    <property type="match status" value="1"/>
</dbReference>
<dbReference type="EMBL" id="CP031395">
    <property type="protein sequence ID" value="QBK04422.1"/>
    <property type="molecule type" value="Genomic_DNA"/>
</dbReference>
<dbReference type="RefSeq" id="WP_131278498.1">
    <property type="nucleotide sequence ID" value="NZ_CP031395.1"/>
</dbReference>
<evidence type="ECO:0000256" key="1">
    <source>
        <dbReference type="ARBA" id="ARBA00022603"/>
    </source>
</evidence>
<dbReference type="OrthoDB" id="9791837at2"/>
<accession>A0A4P6UH94</accession>
<keyword evidence="2 5" id="KW-0808">Transferase</keyword>
<protein>
    <submittedName>
        <fullName evidence="5">Class I SAM-dependent methyltransferase</fullName>
    </submittedName>
</protein>
<evidence type="ECO:0000313" key="5">
    <source>
        <dbReference type="EMBL" id="QBK04422.1"/>
    </source>
</evidence>
<dbReference type="PANTHER" id="PTHR43464">
    <property type="entry name" value="METHYLTRANSFERASE"/>
    <property type="match status" value="1"/>
</dbReference>
<dbReference type="CDD" id="cd02440">
    <property type="entry name" value="AdoMet_MTases"/>
    <property type="match status" value="1"/>
</dbReference>
<evidence type="ECO:0000256" key="2">
    <source>
        <dbReference type="ARBA" id="ARBA00022679"/>
    </source>
</evidence>
<dbReference type="KEGG" id="hgr:DW355_06120"/>
<evidence type="ECO:0000259" key="4">
    <source>
        <dbReference type="Pfam" id="PF08241"/>
    </source>
</evidence>
<proteinExistence type="predicted"/>
<dbReference type="InterPro" id="IPR029063">
    <property type="entry name" value="SAM-dependent_MTases_sf"/>
</dbReference>
<sequence>MKAALRSLLNRFPRLKAGLKRLRSRLSPPGGVSSNYVPLKTEEAAGEAARLRDAWQSDALPRRQRELVNTQLAAYRRGESIDVFDVMCQALRALPSDARGMSVLEVGCSSGFYAEVLEIAGLGVRYAGCDYSPAFIELARQTYPDLRFDVEDATALSHDRGAFDVVISGCCLLHIPEYQAAVVETARVARQYAIFHRTPMVLGQPNQYYRKQAYGVETVEIHFNEPEFLALLAASGLELIATYTLDETVHGGVGTANRTYVCRKIAS</sequence>
<evidence type="ECO:0000313" key="6">
    <source>
        <dbReference type="Proteomes" id="UP000292939"/>
    </source>
</evidence>
<dbReference type="GO" id="GO:0032259">
    <property type="term" value="P:methylation"/>
    <property type="evidence" value="ECO:0007669"/>
    <property type="project" value="UniProtKB-KW"/>
</dbReference>
<dbReference type="GO" id="GO:0008757">
    <property type="term" value="F:S-adenosylmethionine-dependent methyltransferase activity"/>
    <property type="evidence" value="ECO:0007669"/>
    <property type="project" value="InterPro"/>
</dbReference>
<name>A0A4P6UH94_9BURK</name>
<keyword evidence="3" id="KW-0949">S-adenosyl-L-methionine</keyword>